<comment type="caution">
    <text evidence="2">The sequence shown here is derived from an EMBL/GenBank/DDBJ whole genome shotgun (WGS) entry which is preliminary data.</text>
</comment>
<keyword evidence="3" id="KW-1185">Reference proteome</keyword>
<evidence type="ECO:0000313" key="3">
    <source>
        <dbReference type="Proteomes" id="UP000290289"/>
    </source>
</evidence>
<proteinExistence type="predicted"/>
<organism evidence="2 3">
    <name type="scientific">Malus domestica</name>
    <name type="common">Apple</name>
    <name type="synonym">Pyrus malus</name>
    <dbReference type="NCBI Taxonomy" id="3750"/>
    <lineage>
        <taxon>Eukaryota</taxon>
        <taxon>Viridiplantae</taxon>
        <taxon>Streptophyta</taxon>
        <taxon>Embryophyta</taxon>
        <taxon>Tracheophyta</taxon>
        <taxon>Spermatophyta</taxon>
        <taxon>Magnoliopsida</taxon>
        <taxon>eudicotyledons</taxon>
        <taxon>Gunneridae</taxon>
        <taxon>Pentapetalae</taxon>
        <taxon>rosids</taxon>
        <taxon>fabids</taxon>
        <taxon>Rosales</taxon>
        <taxon>Rosaceae</taxon>
        <taxon>Amygdaloideae</taxon>
        <taxon>Maleae</taxon>
        <taxon>Malus</taxon>
    </lineage>
</organism>
<dbReference type="AlphaFoldDB" id="A0A498I9C8"/>
<gene>
    <name evidence="2" type="ORF">DVH24_040907</name>
</gene>
<accession>A0A498I9C8</accession>
<name>A0A498I9C8_MALDO</name>
<evidence type="ECO:0000256" key="1">
    <source>
        <dbReference type="SAM" id="MobiDB-lite"/>
    </source>
</evidence>
<sequence length="66" mass="7312">MASFQMAKDTTPLSLSPNFILRENHRPHLPNVSALESIPTIDLNDQGSSNNGDGVRIFPDHRPWSA</sequence>
<dbReference type="EMBL" id="RDQH01000339">
    <property type="protein sequence ID" value="RXH79760.1"/>
    <property type="molecule type" value="Genomic_DNA"/>
</dbReference>
<dbReference type="Proteomes" id="UP000290289">
    <property type="component" value="Chromosome 13"/>
</dbReference>
<reference evidence="2 3" key="1">
    <citation type="submission" date="2018-10" db="EMBL/GenBank/DDBJ databases">
        <title>A high-quality apple genome assembly.</title>
        <authorList>
            <person name="Hu J."/>
        </authorList>
    </citation>
    <scope>NUCLEOTIDE SEQUENCE [LARGE SCALE GENOMIC DNA]</scope>
    <source>
        <strain evidence="3">cv. HFTH1</strain>
        <tissue evidence="2">Young leaf</tissue>
    </source>
</reference>
<feature type="compositionally biased region" description="Polar residues" evidence="1">
    <location>
        <begin position="43"/>
        <end position="52"/>
    </location>
</feature>
<evidence type="ECO:0000313" key="2">
    <source>
        <dbReference type="EMBL" id="RXH79760.1"/>
    </source>
</evidence>
<feature type="region of interest" description="Disordered" evidence="1">
    <location>
        <begin position="42"/>
        <end position="66"/>
    </location>
</feature>
<protein>
    <submittedName>
        <fullName evidence="2">Uncharacterized protein</fullName>
    </submittedName>
</protein>